<feature type="transmembrane region" description="Helical" evidence="8">
    <location>
        <begin position="127"/>
        <end position="146"/>
    </location>
</feature>
<feature type="transmembrane region" description="Helical" evidence="8">
    <location>
        <begin position="12"/>
        <end position="33"/>
    </location>
</feature>
<keyword evidence="4" id="KW-1003">Cell membrane</keyword>
<feature type="transmembrane region" description="Helical" evidence="8">
    <location>
        <begin position="96"/>
        <end position="120"/>
    </location>
</feature>
<name>A0ABP7CHW1_9MICC</name>
<evidence type="ECO:0000256" key="2">
    <source>
        <dbReference type="ARBA" id="ARBA00007935"/>
    </source>
</evidence>
<dbReference type="SUPFAM" id="SSF81345">
    <property type="entry name" value="ABC transporter involved in vitamin B12 uptake, BtuC"/>
    <property type="match status" value="1"/>
</dbReference>
<keyword evidence="5 8" id="KW-0812">Transmembrane</keyword>
<feature type="transmembrane region" description="Helical" evidence="8">
    <location>
        <begin position="158"/>
        <end position="178"/>
    </location>
</feature>
<organism evidence="9 10">
    <name type="scientific">Arthrobacter ginkgonis</name>
    <dbReference type="NCBI Taxonomy" id="1630594"/>
    <lineage>
        <taxon>Bacteria</taxon>
        <taxon>Bacillati</taxon>
        <taxon>Actinomycetota</taxon>
        <taxon>Actinomycetes</taxon>
        <taxon>Micrococcales</taxon>
        <taxon>Micrococcaceae</taxon>
        <taxon>Arthrobacter</taxon>
    </lineage>
</organism>
<proteinExistence type="inferred from homology"/>
<comment type="similarity">
    <text evidence="2">Belongs to the binding-protein-dependent transport system permease family. FecCD subfamily.</text>
</comment>
<keyword evidence="6 8" id="KW-1133">Transmembrane helix</keyword>
<evidence type="ECO:0000313" key="9">
    <source>
        <dbReference type="EMBL" id="GAA3688773.1"/>
    </source>
</evidence>
<evidence type="ECO:0000256" key="4">
    <source>
        <dbReference type="ARBA" id="ARBA00022475"/>
    </source>
</evidence>
<dbReference type="PANTHER" id="PTHR30472:SF24">
    <property type="entry name" value="FERRIC ENTEROBACTIN TRANSPORT SYSTEM PERMEASE PROTEIN FEPG"/>
    <property type="match status" value="1"/>
</dbReference>
<evidence type="ECO:0000256" key="1">
    <source>
        <dbReference type="ARBA" id="ARBA00004651"/>
    </source>
</evidence>
<protein>
    <submittedName>
        <fullName evidence="9">Iron chelate uptake ABC transporter family permease subunit</fullName>
    </submittedName>
</protein>
<sequence length="341" mass="33956">MRVLDSGPWRRALAWVLLGSLLLVLSAGALGLAPDPAQWWAVATGTADARTMFLVQELRGPRTAAAVLIGAALGMAGAVTQAVLRNVLASPDIIGVTAGAGLGAVASIVGAAGFPALLLLGPWRLPLAAGIGALAAGALVLLFAWRGGSGGGFTGTRLVLVGLGVNAGLGAAVSWLLLRAELPDLASALVWLTGSLNQATWDLLGPSAAVAAVAGAGCVVLGARWLPVLALGDELAAGLGLRVRPAVLALLGLAVVVAGAATAVAGPVGFVAFVAPQLALRLFRTAQEDPASAALTGAVLMLLADLVGKNLFPVVLPVGLVTSIAGAPFLVWVLLALSRRR</sequence>
<feature type="transmembrane region" description="Helical" evidence="8">
    <location>
        <begin position="314"/>
        <end position="337"/>
    </location>
</feature>
<comment type="caution">
    <text evidence="9">The sequence shown here is derived from an EMBL/GenBank/DDBJ whole genome shotgun (WGS) entry which is preliminary data.</text>
</comment>
<evidence type="ECO:0000256" key="6">
    <source>
        <dbReference type="ARBA" id="ARBA00022989"/>
    </source>
</evidence>
<keyword evidence="10" id="KW-1185">Reference proteome</keyword>
<evidence type="ECO:0000256" key="5">
    <source>
        <dbReference type="ARBA" id="ARBA00022692"/>
    </source>
</evidence>
<feature type="transmembrane region" description="Helical" evidence="8">
    <location>
        <begin position="246"/>
        <end position="279"/>
    </location>
</feature>
<accession>A0ABP7CHW1</accession>
<dbReference type="InterPro" id="IPR000522">
    <property type="entry name" value="ABC_transptr_permease_BtuC"/>
</dbReference>
<dbReference type="Proteomes" id="UP001500752">
    <property type="component" value="Unassembled WGS sequence"/>
</dbReference>
<evidence type="ECO:0000256" key="8">
    <source>
        <dbReference type="SAM" id="Phobius"/>
    </source>
</evidence>
<keyword evidence="7 8" id="KW-0472">Membrane</keyword>
<gene>
    <name evidence="9" type="ORF">GCM10023081_27640</name>
</gene>
<dbReference type="PANTHER" id="PTHR30472">
    <property type="entry name" value="FERRIC ENTEROBACTIN TRANSPORT SYSTEM PERMEASE PROTEIN"/>
    <property type="match status" value="1"/>
</dbReference>
<feature type="transmembrane region" description="Helical" evidence="8">
    <location>
        <begin position="199"/>
        <end position="226"/>
    </location>
</feature>
<dbReference type="CDD" id="cd06550">
    <property type="entry name" value="TM_ABC_iron-siderophores_like"/>
    <property type="match status" value="1"/>
</dbReference>
<evidence type="ECO:0000313" key="10">
    <source>
        <dbReference type="Proteomes" id="UP001500752"/>
    </source>
</evidence>
<dbReference type="Pfam" id="PF01032">
    <property type="entry name" value="FecCD"/>
    <property type="match status" value="1"/>
</dbReference>
<keyword evidence="3" id="KW-0813">Transport</keyword>
<dbReference type="InterPro" id="IPR037294">
    <property type="entry name" value="ABC_BtuC-like"/>
</dbReference>
<dbReference type="EMBL" id="BAABEO010000019">
    <property type="protein sequence ID" value="GAA3688773.1"/>
    <property type="molecule type" value="Genomic_DNA"/>
</dbReference>
<feature type="transmembrane region" description="Helical" evidence="8">
    <location>
        <begin position="63"/>
        <end position="84"/>
    </location>
</feature>
<dbReference type="Gene3D" id="1.10.3470.10">
    <property type="entry name" value="ABC transporter involved in vitamin B12 uptake, BtuC"/>
    <property type="match status" value="1"/>
</dbReference>
<evidence type="ECO:0000256" key="7">
    <source>
        <dbReference type="ARBA" id="ARBA00023136"/>
    </source>
</evidence>
<comment type="subcellular location">
    <subcellularLocation>
        <location evidence="1">Cell membrane</location>
        <topology evidence="1">Multi-pass membrane protein</topology>
    </subcellularLocation>
</comment>
<evidence type="ECO:0000256" key="3">
    <source>
        <dbReference type="ARBA" id="ARBA00022448"/>
    </source>
</evidence>
<reference evidence="10" key="1">
    <citation type="journal article" date="2019" name="Int. J. Syst. Evol. Microbiol.">
        <title>The Global Catalogue of Microorganisms (GCM) 10K type strain sequencing project: providing services to taxonomists for standard genome sequencing and annotation.</title>
        <authorList>
            <consortium name="The Broad Institute Genomics Platform"/>
            <consortium name="The Broad Institute Genome Sequencing Center for Infectious Disease"/>
            <person name="Wu L."/>
            <person name="Ma J."/>
        </authorList>
    </citation>
    <scope>NUCLEOTIDE SEQUENCE [LARGE SCALE GENOMIC DNA]</scope>
    <source>
        <strain evidence="10">JCM 30742</strain>
    </source>
</reference>